<comment type="similarity">
    <text evidence="1">Belongs to the NAPRTase family.</text>
</comment>
<name>A0A1U7JGS7_9HYPH</name>
<dbReference type="GO" id="GO:0009435">
    <property type="term" value="P:NAD+ biosynthetic process"/>
    <property type="evidence" value="ECO:0007669"/>
    <property type="project" value="InterPro"/>
</dbReference>
<proteinExistence type="inferred from homology"/>
<dbReference type="SUPFAM" id="SSF51690">
    <property type="entry name" value="Nicotinate/Quinolinate PRTase C-terminal domain-like"/>
    <property type="match status" value="1"/>
</dbReference>
<evidence type="ECO:0000256" key="1">
    <source>
        <dbReference type="ARBA" id="ARBA00010897"/>
    </source>
</evidence>
<evidence type="ECO:0000313" key="12">
    <source>
        <dbReference type="Proteomes" id="UP000185783"/>
    </source>
</evidence>
<dbReference type="InterPro" id="IPR013785">
    <property type="entry name" value="Aldolase_TIM"/>
</dbReference>
<dbReference type="GO" id="GO:0047280">
    <property type="term" value="F:nicotinamide phosphoribosyltransferase activity"/>
    <property type="evidence" value="ECO:0007669"/>
    <property type="project" value="UniProtKB-EC"/>
</dbReference>
<gene>
    <name evidence="11" type="ORF">A3843_10090</name>
</gene>
<dbReference type="InterPro" id="IPR016471">
    <property type="entry name" value="Nicotinamide_PRibTrfase"/>
</dbReference>
<dbReference type="Pfam" id="PF04095">
    <property type="entry name" value="NAPRTase"/>
    <property type="match status" value="1"/>
</dbReference>
<evidence type="ECO:0000256" key="3">
    <source>
        <dbReference type="ARBA" id="ARBA00022676"/>
    </source>
</evidence>
<organism evidence="11 12">
    <name type="scientific">Pseudovibrio exalbescens</name>
    <dbReference type="NCBI Taxonomy" id="197461"/>
    <lineage>
        <taxon>Bacteria</taxon>
        <taxon>Pseudomonadati</taxon>
        <taxon>Pseudomonadota</taxon>
        <taxon>Alphaproteobacteria</taxon>
        <taxon>Hyphomicrobiales</taxon>
        <taxon>Stappiaceae</taxon>
        <taxon>Pseudovibrio</taxon>
    </lineage>
</organism>
<sequence length="499" mass="54714">MSYKPGFFNGPDAVVSAIDLNNLLLDTDSYKHSHYRQYKPGTQFVSSYVEARTANGAIDYTVFFGLQIELAKLQGEVVTEQAIAEATPFLRAHGLEPAVDAWRRIQTRHNGRLPVQIDALPEGTVTGLRTALMRITNTDPEFYWLPTFLETRLLRSIWYPSTVATNSLSTLREIARRMQITDGNADGVELKLHDFGARGTTSFEAAGIGGCAHLVASRGTDTISGLVYARNFYGADMAGYSIPASEHSTMTSWGGEAGELDAMANMLQQFPDGVVACVSDSYDLFRALGDYWGDTLKEQVLARKNGFLVVRPDSGNPCEILPSAIEALGEKFGFTETSTGYRLLNDKIRVIQGDGVTPQSIIDIMQALMNHKLAIGNVAFGMGAGLLQKLDRDTFGFAMKASAVCINDTWMDVFKAPATSVAGLKASRPGRLAVVKPEPGIYETVRLEDLGSRQDQLETVFKDGTVTRIHPFEEVRSRASTEYDDMMNAKAQGRWSGTR</sequence>
<dbReference type="SUPFAM" id="SSF54675">
    <property type="entry name" value="Nicotinate/Quinolinate PRTase N-terminal domain-like"/>
    <property type="match status" value="1"/>
</dbReference>
<dbReference type="Gene3D" id="3.20.20.70">
    <property type="entry name" value="Aldolase class I"/>
    <property type="match status" value="1"/>
</dbReference>
<evidence type="ECO:0000256" key="5">
    <source>
        <dbReference type="ARBA" id="ARBA00035007"/>
    </source>
</evidence>
<evidence type="ECO:0000256" key="2">
    <source>
        <dbReference type="ARBA" id="ARBA00022642"/>
    </source>
</evidence>
<dbReference type="PANTHER" id="PTHR43816:SF1">
    <property type="entry name" value="NICOTINAMIDE PHOSPHORIBOSYLTRANSFERASE"/>
    <property type="match status" value="1"/>
</dbReference>
<dbReference type="EC" id="2.4.2.12" evidence="6"/>
<dbReference type="Proteomes" id="UP000185783">
    <property type="component" value="Unassembled WGS sequence"/>
</dbReference>
<feature type="domain" description="Nicotinate/nicotinamide phosphoribosyltransferase" evidence="9">
    <location>
        <begin position="191"/>
        <end position="462"/>
    </location>
</feature>
<evidence type="ECO:0000256" key="7">
    <source>
        <dbReference type="ARBA" id="ARBA00035036"/>
    </source>
</evidence>
<comment type="caution">
    <text evidence="11">The sequence shown here is derived from an EMBL/GenBank/DDBJ whole genome shotgun (WGS) entry which is preliminary data.</text>
</comment>
<dbReference type="PANTHER" id="PTHR43816">
    <property type="entry name" value="NICOTINAMIDE PHOSPHORIBOSYLTRANSFERASE"/>
    <property type="match status" value="1"/>
</dbReference>
<feature type="domain" description="Nicotinamide phosphoribosyltransferase N-terminal" evidence="10">
    <location>
        <begin position="22"/>
        <end position="117"/>
    </location>
</feature>
<keyword evidence="4 11" id="KW-0808">Transferase</keyword>
<dbReference type="InterPro" id="IPR036068">
    <property type="entry name" value="Nicotinate_pribotase-like_C"/>
</dbReference>
<evidence type="ECO:0000256" key="6">
    <source>
        <dbReference type="ARBA" id="ARBA00035024"/>
    </source>
</evidence>
<dbReference type="InterPro" id="IPR041529">
    <property type="entry name" value="DUF5598"/>
</dbReference>
<keyword evidence="12" id="KW-1185">Reference proteome</keyword>
<accession>A0A1U7JGS7</accession>
<dbReference type="PIRSF" id="PIRSF005943">
    <property type="entry name" value="NMPRT"/>
    <property type="match status" value="1"/>
</dbReference>
<protein>
    <recommendedName>
        <fullName evidence="7">Nicotinamide phosphoribosyltransferase</fullName>
        <ecNumber evidence="6">2.4.2.12</ecNumber>
    </recommendedName>
</protein>
<evidence type="ECO:0000313" key="11">
    <source>
        <dbReference type="EMBL" id="OKL43939.1"/>
    </source>
</evidence>
<keyword evidence="2" id="KW-0662">Pyridine nucleotide biosynthesis</keyword>
<dbReference type="EMBL" id="LVVZ01000015">
    <property type="protein sequence ID" value="OKL43939.1"/>
    <property type="molecule type" value="Genomic_DNA"/>
</dbReference>
<comment type="pathway">
    <text evidence="5">Cofactor biosynthesis; NAD(+) biosynthesis; nicotinamide D-ribonucleotide from 5-phospho-alpha-D-ribose 1-diphosphate and nicotinamide: step 1/1.</text>
</comment>
<dbReference type="InterPro" id="IPR041525">
    <property type="entry name" value="N/Namide_PRibTrfase"/>
</dbReference>
<reference evidence="11 12" key="1">
    <citation type="submission" date="2016-03" db="EMBL/GenBank/DDBJ databases">
        <title>Genome sequence of Nesiotobacter sp. nov., a moderately halophilic alphaproteobacterium isolated from the Yellow Sea, China.</title>
        <authorList>
            <person name="Zhang G."/>
            <person name="Zhang R."/>
        </authorList>
    </citation>
    <scope>NUCLEOTIDE SEQUENCE [LARGE SCALE GENOMIC DNA]</scope>
    <source>
        <strain evidence="11 12">WB1-6</strain>
    </source>
</reference>
<dbReference type="STRING" id="197461.A3843_10090"/>
<comment type="catalytic activity">
    <reaction evidence="8">
        <text>beta-nicotinamide D-ribonucleotide + diphosphate = 5-phospho-alpha-D-ribose 1-diphosphate + nicotinamide + H(+)</text>
        <dbReference type="Rhea" id="RHEA:16149"/>
        <dbReference type="ChEBI" id="CHEBI:14649"/>
        <dbReference type="ChEBI" id="CHEBI:15378"/>
        <dbReference type="ChEBI" id="CHEBI:17154"/>
        <dbReference type="ChEBI" id="CHEBI:33019"/>
        <dbReference type="ChEBI" id="CHEBI:58017"/>
        <dbReference type="EC" id="2.4.2.12"/>
    </reaction>
    <physiologicalReaction direction="right-to-left" evidence="8">
        <dbReference type="Rhea" id="RHEA:16151"/>
    </physiologicalReaction>
</comment>
<evidence type="ECO:0000259" key="9">
    <source>
        <dbReference type="Pfam" id="PF04095"/>
    </source>
</evidence>
<dbReference type="Pfam" id="PF18127">
    <property type="entry name" value="NAMPT_N"/>
    <property type="match status" value="1"/>
</dbReference>
<dbReference type="AlphaFoldDB" id="A0A1U7JGS7"/>
<dbReference type="RefSeq" id="WP_051269099.1">
    <property type="nucleotide sequence ID" value="NZ_LVVZ01000015.1"/>
</dbReference>
<dbReference type="NCBIfam" id="NF006629">
    <property type="entry name" value="PRK09198.1"/>
    <property type="match status" value="1"/>
</dbReference>
<evidence type="ECO:0000256" key="8">
    <source>
        <dbReference type="ARBA" id="ARBA00047835"/>
    </source>
</evidence>
<keyword evidence="3 11" id="KW-0328">Glycosyltransferase</keyword>
<evidence type="ECO:0000256" key="4">
    <source>
        <dbReference type="ARBA" id="ARBA00022679"/>
    </source>
</evidence>
<evidence type="ECO:0000259" key="10">
    <source>
        <dbReference type="Pfam" id="PF18127"/>
    </source>
</evidence>